<evidence type="ECO:0000259" key="5">
    <source>
        <dbReference type="Pfam" id="PF13490"/>
    </source>
</evidence>
<dbReference type="Pfam" id="PF13205">
    <property type="entry name" value="Big_5"/>
    <property type="match status" value="1"/>
</dbReference>
<feature type="compositionally biased region" description="Pro residues" evidence="2">
    <location>
        <begin position="304"/>
        <end position="315"/>
    </location>
</feature>
<reference evidence="6 7" key="2">
    <citation type="journal article" date="2010" name="Stand. Genomic Sci.">
        <title>Complete genome sequence of Desulfohalobium retbaense type strain (HR(100)).</title>
        <authorList>
            <person name="Spring S."/>
            <person name="Nolan M."/>
            <person name="Lapidus A."/>
            <person name="Glavina Del Rio T."/>
            <person name="Copeland A."/>
            <person name="Tice H."/>
            <person name="Cheng J.F."/>
            <person name="Lucas S."/>
            <person name="Land M."/>
            <person name="Chen F."/>
            <person name="Bruce D."/>
            <person name="Goodwin L."/>
            <person name="Pitluck S."/>
            <person name="Ivanova N."/>
            <person name="Mavromatis K."/>
            <person name="Mikhailova N."/>
            <person name="Pati A."/>
            <person name="Chen A."/>
            <person name="Palaniappan K."/>
            <person name="Hauser L."/>
            <person name="Chang Y.J."/>
            <person name="Jeffries C.D."/>
            <person name="Munk C."/>
            <person name="Kiss H."/>
            <person name="Chain P."/>
            <person name="Han C."/>
            <person name="Brettin T."/>
            <person name="Detter J.C."/>
            <person name="Schuler E."/>
            <person name="Goker M."/>
            <person name="Rohde M."/>
            <person name="Bristow J."/>
            <person name="Eisen J.A."/>
            <person name="Markowitz V."/>
            <person name="Hugenholtz P."/>
            <person name="Kyrpides N.C."/>
            <person name="Klenk H.P."/>
        </authorList>
    </citation>
    <scope>NUCLEOTIDE SEQUENCE [LARGE SCALE GENOMIC DNA]</scope>
    <source>
        <strain evidence="7">ATCC 49802 / DSM 20745 / S 6022</strain>
    </source>
</reference>
<sequence length="575" mass="61390">MSRPGCKSIRPLISAYMDGELMPDETRRLLEHLAICEDCTTLLQEYQLLREQVRHLPPPPTPPADIQRRVWEETIERGEPSRFQRWFGISGARIGLSAVGAVAVLLIATAFVLMHGYERVLPPAVTGAPPTTVQEWPVQRPIEITFNKPMDPESVVEHLRIYPPSEKERLPISWRGNTMIIGASPSETVPLLANTDYRIIILPGAKDAYGGSLRTPWELRLRTTTVLAQEPTPTPPPTEARPTSPTQPAAVVTQAPTATNPPPTVPPTQPEPTATSGQPTAPVGAGPTVTPTQPQPNPTATQPAPSPTPTTPPTVAPTSTPVPTQPPAASPPPDGSPSPGTPPAATPVPVTGAFGSVYWAYEDVRDRLGAPTPPGAYSAAAGVLDFQRGTMYARFDTRTIYVLQSNGVWFSAPDTWTADDPVYGGPAPEPNLWIPTKSFGKLWAENPTIQEQLGYATTETAHEPMDGRIQEFANGLMLYSDTGYVYVLYFDPATPYQGQWEVYPDSSGRGDLLTPTPEPSPSDDPASPEPTAEPTDPASPELTTSPDASPAPTESAAPGTPAATPDATPDGTPGP</sequence>
<feature type="compositionally biased region" description="Low complexity" evidence="2">
    <location>
        <begin position="271"/>
        <end position="303"/>
    </location>
</feature>
<name>D1C7S4_SPHTD</name>
<dbReference type="Gene3D" id="1.10.10.1320">
    <property type="entry name" value="Anti-sigma factor, zinc-finger domain"/>
    <property type="match status" value="1"/>
</dbReference>
<feature type="region of interest" description="Disordered" evidence="2">
    <location>
        <begin position="501"/>
        <end position="575"/>
    </location>
</feature>
<feature type="transmembrane region" description="Helical" evidence="3">
    <location>
        <begin position="94"/>
        <end position="117"/>
    </location>
</feature>
<organism evidence="6 7">
    <name type="scientific">Sphaerobacter thermophilus (strain ATCC 49802 / DSM 20745 / KCCM 41009 / NCIMB 13125 / S 6022)</name>
    <dbReference type="NCBI Taxonomy" id="479434"/>
    <lineage>
        <taxon>Bacteria</taxon>
        <taxon>Pseudomonadati</taxon>
        <taxon>Thermomicrobiota</taxon>
        <taxon>Thermomicrobia</taxon>
        <taxon>Sphaerobacterales</taxon>
        <taxon>Sphaerobacterineae</taxon>
        <taxon>Sphaerobacteraceae</taxon>
        <taxon>Sphaerobacter</taxon>
    </lineage>
</organism>
<reference evidence="7" key="1">
    <citation type="submission" date="2009-11" db="EMBL/GenBank/DDBJ databases">
        <title>The complete chromosome 1 of Sphaerobacter thermophilus DSM 20745.</title>
        <authorList>
            <person name="Lucas S."/>
            <person name="Copeland A."/>
            <person name="Lapidus A."/>
            <person name="Glavina del Rio T."/>
            <person name="Dalin E."/>
            <person name="Tice H."/>
            <person name="Bruce D."/>
            <person name="Goodwin L."/>
            <person name="Pitluck S."/>
            <person name="Kyrpides N."/>
            <person name="Mavromatis K."/>
            <person name="Ivanova N."/>
            <person name="Mikhailova N."/>
            <person name="LaButti K.M."/>
            <person name="Clum A."/>
            <person name="Sun H.I."/>
            <person name="Brettin T."/>
            <person name="Detter J.C."/>
            <person name="Han C."/>
            <person name="Larimer F."/>
            <person name="Land M."/>
            <person name="Hauser L."/>
            <person name="Markowitz V."/>
            <person name="Cheng J.F."/>
            <person name="Hugenholtz P."/>
            <person name="Woyke T."/>
            <person name="Wu D."/>
            <person name="Steenblock K."/>
            <person name="Schneider S."/>
            <person name="Pukall R."/>
            <person name="Goeker M."/>
            <person name="Klenk H.P."/>
            <person name="Eisen J.A."/>
        </authorList>
    </citation>
    <scope>NUCLEOTIDE SEQUENCE [LARGE SCALE GENOMIC DNA]</scope>
    <source>
        <strain evidence="7">ATCC 49802 / DSM 20745 / S 6022</strain>
    </source>
</reference>
<keyword evidence="1" id="KW-0732">Signal</keyword>
<evidence type="ECO:0000256" key="2">
    <source>
        <dbReference type="SAM" id="MobiDB-lite"/>
    </source>
</evidence>
<dbReference type="EMBL" id="CP001823">
    <property type="protein sequence ID" value="ACZ37907.1"/>
    <property type="molecule type" value="Genomic_DNA"/>
</dbReference>
<feature type="region of interest" description="Disordered" evidence="2">
    <location>
        <begin position="227"/>
        <end position="348"/>
    </location>
</feature>
<gene>
    <name evidence="6" type="ordered locus">Sthe_0469</name>
</gene>
<dbReference type="AlphaFoldDB" id="D1C7S4"/>
<dbReference type="KEGG" id="sti:Sthe_0469"/>
<evidence type="ECO:0000256" key="1">
    <source>
        <dbReference type="ARBA" id="ARBA00022729"/>
    </source>
</evidence>
<dbReference type="InterPro" id="IPR027383">
    <property type="entry name" value="Znf_put"/>
</dbReference>
<feature type="domain" description="SbsA Ig-like" evidence="4">
    <location>
        <begin position="122"/>
        <end position="215"/>
    </location>
</feature>
<keyword evidence="3" id="KW-0472">Membrane</keyword>
<dbReference type="InterPro" id="IPR032812">
    <property type="entry name" value="SbsA_Ig"/>
</dbReference>
<feature type="domain" description="Putative zinc-finger" evidence="5">
    <location>
        <begin position="6"/>
        <end position="39"/>
    </location>
</feature>
<dbReference type="RefSeq" id="WP_012870954.1">
    <property type="nucleotide sequence ID" value="NC_013523.1"/>
</dbReference>
<dbReference type="InterPro" id="IPR041916">
    <property type="entry name" value="Anti_sigma_zinc_sf"/>
</dbReference>
<feature type="compositionally biased region" description="Low complexity" evidence="2">
    <location>
        <begin position="543"/>
        <end position="575"/>
    </location>
</feature>
<dbReference type="InParanoid" id="D1C7S4"/>
<dbReference type="eggNOG" id="COG3468">
    <property type="taxonomic scope" value="Bacteria"/>
</dbReference>
<feature type="compositionally biased region" description="Pro residues" evidence="2">
    <location>
        <begin position="323"/>
        <end position="346"/>
    </location>
</feature>
<keyword evidence="3" id="KW-1133">Transmembrane helix</keyword>
<feature type="compositionally biased region" description="Low complexity" evidence="2">
    <location>
        <begin position="240"/>
        <end position="258"/>
    </location>
</feature>
<feature type="compositionally biased region" description="Pro residues" evidence="2">
    <location>
        <begin position="259"/>
        <end position="270"/>
    </location>
</feature>
<protein>
    <submittedName>
        <fullName evidence="6">Putative transmembrane anti-sigma factor</fullName>
    </submittedName>
</protein>
<proteinExistence type="predicted"/>
<evidence type="ECO:0000313" key="6">
    <source>
        <dbReference type="EMBL" id="ACZ37907.1"/>
    </source>
</evidence>
<evidence type="ECO:0000313" key="7">
    <source>
        <dbReference type="Proteomes" id="UP000002027"/>
    </source>
</evidence>
<dbReference type="HOGENOM" id="CLU_569765_0_0_0"/>
<dbReference type="Pfam" id="PF13490">
    <property type="entry name" value="zf-HC2"/>
    <property type="match status" value="1"/>
</dbReference>
<feature type="compositionally biased region" description="Low complexity" evidence="2">
    <location>
        <begin position="523"/>
        <end position="532"/>
    </location>
</feature>
<accession>D1C7S4</accession>
<evidence type="ECO:0000256" key="3">
    <source>
        <dbReference type="SAM" id="Phobius"/>
    </source>
</evidence>
<dbReference type="OrthoDB" id="6194834at2"/>
<evidence type="ECO:0000259" key="4">
    <source>
        <dbReference type="Pfam" id="PF13205"/>
    </source>
</evidence>
<keyword evidence="3 6" id="KW-0812">Transmembrane</keyword>
<dbReference type="STRING" id="479434.Sthe_0469"/>
<keyword evidence="7" id="KW-1185">Reference proteome</keyword>
<dbReference type="Proteomes" id="UP000002027">
    <property type="component" value="Chromosome 1"/>
</dbReference>